<comment type="caution">
    <text evidence="2">The sequence shown here is derived from an EMBL/GenBank/DDBJ whole genome shotgun (WGS) entry which is preliminary data.</text>
</comment>
<dbReference type="EMBL" id="JBHTJM010000001">
    <property type="protein sequence ID" value="MFD0962520.1"/>
    <property type="molecule type" value="Genomic_DNA"/>
</dbReference>
<dbReference type="Proteomes" id="UP001596997">
    <property type="component" value="Unassembled WGS sequence"/>
</dbReference>
<gene>
    <name evidence="2" type="ORF">ACFQ1O_00715</name>
</gene>
<reference evidence="3" key="1">
    <citation type="journal article" date="2019" name="Int. J. Syst. Evol. Microbiol.">
        <title>The Global Catalogue of Microorganisms (GCM) 10K type strain sequencing project: providing services to taxonomists for standard genome sequencing and annotation.</title>
        <authorList>
            <consortium name="The Broad Institute Genomics Platform"/>
            <consortium name="The Broad Institute Genome Sequencing Center for Infectious Disease"/>
            <person name="Wu L."/>
            <person name="Ma J."/>
        </authorList>
    </citation>
    <scope>NUCLEOTIDE SEQUENCE [LARGE SCALE GENOMIC DNA]</scope>
    <source>
        <strain evidence="3">CCUG 62114</strain>
    </source>
</reference>
<evidence type="ECO:0000313" key="3">
    <source>
        <dbReference type="Proteomes" id="UP001596997"/>
    </source>
</evidence>
<evidence type="ECO:0008006" key="4">
    <source>
        <dbReference type="Google" id="ProtNLM"/>
    </source>
</evidence>
<accession>A0ABW3HY81</accession>
<dbReference type="RefSeq" id="WP_377712262.1">
    <property type="nucleotide sequence ID" value="NZ_JBHTJM010000001.1"/>
</dbReference>
<protein>
    <recommendedName>
        <fullName evidence="4">Phenylalanyl-tRNA synthetase subunit beta</fullName>
    </recommendedName>
</protein>
<proteinExistence type="predicted"/>
<organism evidence="2 3">
    <name type="scientific">Pseudofulvibacter geojedonensis</name>
    <dbReference type="NCBI Taxonomy" id="1123758"/>
    <lineage>
        <taxon>Bacteria</taxon>
        <taxon>Pseudomonadati</taxon>
        <taxon>Bacteroidota</taxon>
        <taxon>Flavobacteriia</taxon>
        <taxon>Flavobacteriales</taxon>
        <taxon>Flavobacteriaceae</taxon>
        <taxon>Pseudofulvibacter</taxon>
    </lineage>
</organism>
<keyword evidence="3" id="KW-1185">Reference proteome</keyword>
<name>A0ABW3HY81_9FLAO</name>
<keyword evidence="1" id="KW-0175">Coiled coil</keyword>
<evidence type="ECO:0000313" key="2">
    <source>
        <dbReference type="EMBL" id="MFD0962520.1"/>
    </source>
</evidence>
<sequence>MSALLKLVDSLEVRLHKLVSKLEEKEQINQGLLAELAKKEAKIKAQEQELIQKEEQFSTLKLTNSMLGSEEYKRETKLKINALIKEIDHCITQLSK</sequence>
<feature type="coiled-coil region" evidence="1">
    <location>
        <begin position="8"/>
        <end position="63"/>
    </location>
</feature>
<evidence type="ECO:0000256" key="1">
    <source>
        <dbReference type="SAM" id="Coils"/>
    </source>
</evidence>